<reference evidence="2 3" key="1">
    <citation type="journal article" date="2012" name="Stand. Genomic Sci.">
        <title>Complete genome sequence of the melanogenic marine bacterium Marinomonas mediterranea type strain (MMB-1(T)).</title>
        <authorList>
            <person name="Lucas-Elio P."/>
            <person name="Goodwin L."/>
            <person name="Woyke T."/>
            <person name="Pitluck S."/>
            <person name="Nolan M."/>
            <person name="Kyrpides N.C."/>
            <person name="Detter J.C."/>
            <person name="Copeland A."/>
            <person name="Teshima H."/>
            <person name="Bruce D."/>
            <person name="Detter C."/>
            <person name="Tapia R."/>
            <person name="Han S."/>
            <person name="Land M.L."/>
            <person name="Ivanova N."/>
            <person name="Mikhailova N."/>
            <person name="Johnston A.W."/>
            <person name="Sanchez-Amat A."/>
        </authorList>
    </citation>
    <scope>NUCLEOTIDE SEQUENCE [LARGE SCALE GENOMIC DNA]</scope>
    <source>
        <strain evidence="3">ATCC 700492 / JCM 21426 / NBRC 103028 / MMB-1</strain>
    </source>
</reference>
<dbReference type="Proteomes" id="UP000001062">
    <property type="component" value="Chromosome"/>
</dbReference>
<sequence>MKIVLSGYIVIPEAELALVEDALVEHIALTKAEEGCLVFNVSKDPVNSCRYDVYEEFSSQAAFDFHQARVKSSPWGQATINVERHYLIKESTQ</sequence>
<name>F2K2M8_MARM1</name>
<protein>
    <submittedName>
        <fullName evidence="2">Antibiotic biosynthesis monooxygenase</fullName>
    </submittedName>
</protein>
<dbReference type="PROSITE" id="PS51725">
    <property type="entry name" value="ABM"/>
    <property type="match status" value="1"/>
</dbReference>
<dbReference type="GO" id="GO:0004497">
    <property type="term" value="F:monooxygenase activity"/>
    <property type="evidence" value="ECO:0007669"/>
    <property type="project" value="UniProtKB-KW"/>
</dbReference>
<dbReference type="InterPro" id="IPR007138">
    <property type="entry name" value="ABM_dom"/>
</dbReference>
<dbReference type="EMBL" id="CP002583">
    <property type="protein sequence ID" value="ADZ90073.1"/>
    <property type="molecule type" value="Genomic_DNA"/>
</dbReference>
<dbReference type="InterPro" id="IPR011008">
    <property type="entry name" value="Dimeric_a/b-barrel"/>
</dbReference>
<dbReference type="KEGG" id="mme:Marme_0790"/>
<evidence type="ECO:0000313" key="2">
    <source>
        <dbReference type="EMBL" id="ADZ90073.1"/>
    </source>
</evidence>
<evidence type="ECO:0000259" key="1">
    <source>
        <dbReference type="PROSITE" id="PS51725"/>
    </source>
</evidence>
<keyword evidence="3" id="KW-1185">Reference proteome</keyword>
<dbReference type="HOGENOM" id="CLU_131496_13_2_6"/>
<dbReference type="AlphaFoldDB" id="F2K2M8"/>
<dbReference type="PATRIC" id="fig|717774.3.peg.821"/>
<dbReference type="SUPFAM" id="SSF54909">
    <property type="entry name" value="Dimeric alpha+beta barrel"/>
    <property type="match status" value="1"/>
</dbReference>
<feature type="domain" description="ABM" evidence="1">
    <location>
        <begin position="2"/>
        <end position="93"/>
    </location>
</feature>
<dbReference type="RefSeq" id="WP_013659978.1">
    <property type="nucleotide sequence ID" value="NC_015276.1"/>
</dbReference>
<accession>F2K2M8</accession>
<dbReference type="STRING" id="717774.Marme_0790"/>
<organism evidence="2 3">
    <name type="scientific">Marinomonas mediterranea (strain ATCC 700492 / JCM 21426 / NBRC 103028 / MMB-1)</name>
    <dbReference type="NCBI Taxonomy" id="717774"/>
    <lineage>
        <taxon>Bacteria</taxon>
        <taxon>Pseudomonadati</taxon>
        <taxon>Pseudomonadota</taxon>
        <taxon>Gammaproteobacteria</taxon>
        <taxon>Oceanospirillales</taxon>
        <taxon>Oceanospirillaceae</taxon>
        <taxon>Marinomonas</taxon>
    </lineage>
</organism>
<keyword evidence="2" id="KW-0560">Oxidoreductase</keyword>
<gene>
    <name evidence="2" type="ordered locus">Marme_0790</name>
</gene>
<evidence type="ECO:0000313" key="3">
    <source>
        <dbReference type="Proteomes" id="UP000001062"/>
    </source>
</evidence>
<dbReference type="Gene3D" id="3.30.70.100">
    <property type="match status" value="1"/>
</dbReference>
<keyword evidence="2" id="KW-0503">Monooxygenase</keyword>
<proteinExistence type="predicted"/>
<dbReference type="eggNOG" id="COG1359">
    <property type="taxonomic scope" value="Bacteria"/>
</dbReference>
<dbReference type="Pfam" id="PF03992">
    <property type="entry name" value="ABM"/>
    <property type="match status" value="1"/>
</dbReference>
<dbReference type="OrthoDB" id="9812192at2"/>